<organism evidence="1">
    <name type="scientific">viral metagenome</name>
    <dbReference type="NCBI Taxonomy" id="1070528"/>
    <lineage>
        <taxon>unclassified sequences</taxon>
        <taxon>metagenomes</taxon>
        <taxon>organismal metagenomes</taxon>
    </lineage>
</organism>
<dbReference type="EMBL" id="MN739483">
    <property type="protein sequence ID" value="QHT07628.1"/>
    <property type="molecule type" value="Genomic_DNA"/>
</dbReference>
<proteinExistence type="predicted"/>
<protein>
    <submittedName>
        <fullName evidence="1">Uncharacterized protein</fullName>
    </submittedName>
</protein>
<accession>A0A6C0CSV7</accession>
<sequence>MSTFLISRNNLSDLTNIEKARNNLGIGTLALQNADDVNITGGSISVHSLSLNKAGAESNSFVVSLDEEGTLGYYTPTIRDWLDKPQNEVNISEFNNDLNFVQVDDLANVAFTGDFNDLLNVPFDLSELFDESDFLLKKHNLADLDNIEEAKANLGFGPFASFSSTDTIILSNLYILNDFHFIPTRTNLDQYLNKYLQITQYNEADNTMKTEWVDFPIAGQNGNTFGLLQLSSDYQSDDPYTAPTSKALFDAYYDLYGRIANTTEQQFMNDLIDNYGLLTRSKNLQEFASHIPEVKSNLLLGTLSEQNADNVTIANLEITEQFKFSKLPYAGSFLGCRNSKGEAIWQNLPMANPILETEGMVYIASDITNVPSYRISQTVPNVQALEDIYDGLLLDIETLSNQVPTKVRDLEDWTQFCLIDDAFLHINADQAKTNLKLSPVAWTASYTSLINTPTNLSDFYNDVFLEKNNNLNDLTDKEQALNNLGFGDMCKQDSNNVNITGGNATLNNLTITDNFVFQNIPDDNDTDFQTYFLGADNRGGKVTWRKIQNATEELHGVVQLTHDISIQQNLSKIASATAVFKVFTELDAKIQLISSRVERLLSRVS</sequence>
<name>A0A6C0CSV7_9ZZZZ</name>
<evidence type="ECO:0000313" key="1">
    <source>
        <dbReference type="EMBL" id="QHT07628.1"/>
    </source>
</evidence>
<dbReference type="AlphaFoldDB" id="A0A6C0CSV7"/>
<reference evidence="1" key="1">
    <citation type="journal article" date="2020" name="Nature">
        <title>Giant virus diversity and host interactions through global metagenomics.</title>
        <authorList>
            <person name="Schulz F."/>
            <person name="Roux S."/>
            <person name="Paez-Espino D."/>
            <person name="Jungbluth S."/>
            <person name="Walsh D.A."/>
            <person name="Denef V.J."/>
            <person name="McMahon K.D."/>
            <person name="Konstantinidis K.T."/>
            <person name="Eloe-Fadrosh E.A."/>
            <person name="Kyrpides N.C."/>
            <person name="Woyke T."/>
        </authorList>
    </citation>
    <scope>NUCLEOTIDE SEQUENCE</scope>
    <source>
        <strain evidence="1">GVMAG-M-3300021964-36</strain>
    </source>
</reference>